<dbReference type="RefSeq" id="WP_104207795.1">
    <property type="nucleotide sequence ID" value="NZ_PHNF01000001.1"/>
</dbReference>
<keyword evidence="1" id="KW-0812">Transmembrane</keyword>
<dbReference type="InterPro" id="IPR030949">
    <property type="entry name" value="ECF_S_folate_fam"/>
</dbReference>
<organism evidence="2 3">
    <name type="scientific">Mesoplasma corruscae</name>
    <dbReference type="NCBI Taxonomy" id="216874"/>
    <lineage>
        <taxon>Bacteria</taxon>
        <taxon>Bacillati</taxon>
        <taxon>Mycoplasmatota</taxon>
        <taxon>Mollicutes</taxon>
        <taxon>Entomoplasmatales</taxon>
        <taxon>Entomoplasmataceae</taxon>
        <taxon>Mesoplasma</taxon>
    </lineage>
</organism>
<evidence type="ECO:0000313" key="3">
    <source>
        <dbReference type="Proteomes" id="UP000239785"/>
    </source>
</evidence>
<sequence length="219" mass="24765">MFYIISNVCFLITVLLLIITTTYWQRFFLRRVSIKNIIIIGMFVALSIVLTNFIGYGIRILGIQMMLGNFIIFTCGVLFGPFFGIVSGFCSDLTGSLLFIGSPFHFGYMLSKVLLGFLGGLVFLPQTNKLWKLRLVLYLCVGLMISSLVITPISLASVNGWEYVLLTFPKKLIIIPSQTIVYSILSFSTLNISYILLKSEANKISRPWFLKNQKIKVRS</sequence>
<accession>A0A2S5RHK5</accession>
<feature type="transmembrane region" description="Helical" evidence="1">
    <location>
        <begin position="7"/>
        <end position="25"/>
    </location>
</feature>
<dbReference type="Pfam" id="PF12822">
    <property type="entry name" value="ECF_trnsprt"/>
    <property type="match status" value="1"/>
</dbReference>
<protein>
    <recommendedName>
        <fullName evidence="4">Folate family ECF transporter S component</fullName>
    </recommendedName>
</protein>
<reference evidence="2 3" key="1">
    <citation type="submission" date="2017-11" db="EMBL/GenBank/DDBJ databases">
        <title>Genome sequence of Mesoplasma corruscae ELCA-2 (ATCC 49579).</title>
        <authorList>
            <person name="Lo W.-S."/>
            <person name="Kuo C.-H."/>
        </authorList>
    </citation>
    <scope>NUCLEOTIDE SEQUENCE [LARGE SCALE GENOMIC DNA]</scope>
    <source>
        <strain evidence="2 3">ELCA-2</strain>
    </source>
</reference>
<dbReference type="AlphaFoldDB" id="A0A2S5RHK5"/>
<evidence type="ECO:0008006" key="4">
    <source>
        <dbReference type="Google" id="ProtNLM"/>
    </source>
</evidence>
<keyword evidence="1" id="KW-0472">Membrane</keyword>
<feature type="transmembrane region" description="Helical" evidence="1">
    <location>
        <begin position="106"/>
        <end position="124"/>
    </location>
</feature>
<feature type="transmembrane region" description="Helical" evidence="1">
    <location>
        <begin position="179"/>
        <end position="197"/>
    </location>
</feature>
<dbReference type="OrthoDB" id="400439at2"/>
<dbReference type="GO" id="GO:0022857">
    <property type="term" value="F:transmembrane transporter activity"/>
    <property type="evidence" value="ECO:0007669"/>
    <property type="project" value="InterPro"/>
</dbReference>
<feature type="transmembrane region" description="Helical" evidence="1">
    <location>
        <begin position="70"/>
        <end position="100"/>
    </location>
</feature>
<feature type="transmembrane region" description="Helical" evidence="1">
    <location>
        <begin position="136"/>
        <end position="159"/>
    </location>
</feature>
<evidence type="ECO:0000256" key="1">
    <source>
        <dbReference type="SAM" id="Phobius"/>
    </source>
</evidence>
<dbReference type="NCBIfam" id="TIGR04518">
    <property type="entry name" value="ECF_S_folT_fam"/>
    <property type="match status" value="1"/>
</dbReference>
<dbReference type="Gene3D" id="1.10.1760.20">
    <property type="match status" value="1"/>
</dbReference>
<dbReference type="Proteomes" id="UP000239785">
    <property type="component" value="Unassembled WGS sequence"/>
</dbReference>
<dbReference type="EMBL" id="PHNF01000001">
    <property type="protein sequence ID" value="PPE06615.1"/>
    <property type="molecule type" value="Genomic_DNA"/>
</dbReference>
<proteinExistence type="predicted"/>
<evidence type="ECO:0000313" key="2">
    <source>
        <dbReference type="EMBL" id="PPE06615.1"/>
    </source>
</evidence>
<gene>
    <name evidence="2" type="ORF">MCORR_v1c02460</name>
</gene>
<comment type="caution">
    <text evidence="2">The sequence shown here is derived from an EMBL/GenBank/DDBJ whole genome shotgun (WGS) entry which is preliminary data.</text>
</comment>
<keyword evidence="3" id="KW-1185">Reference proteome</keyword>
<feature type="transmembrane region" description="Helical" evidence="1">
    <location>
        <begin position="37"/>
        <end position="58"/>
    </location>
</feature>
<keyword evidence="1" id="KW-1133">Transmembrane helix</keyword>
<name>A0A2S5RHK5_9MOLU</name>
<dbReference type="InterPro" id="IPR024529">
    <property type="entry name" value="ECF_trnsprt_substrate-spec"/>
</dbReference>